<dbReference type="Gene3D" id="3.40.390.10">
    <property type="entry name" value="Collagenase (Catalytic Domain)"/>
    <property type="match status" value="1"/>
</dbReference>
<keyword evidence="2" id="KW-0378">Hydrolase</keyword>
<keyword evidence="3" id="KW-1185">Reference proteome</keyword>
<keyword evidence="2" id="KW-0482">Metalloprotease</keyword>
<dbReference type="OrthoDB" id="291007at2759"/>
<dbReference type="GO" id="GO:0008237">
    <property type="term" value="F:metallopeptidase activity"/>
    <property type="evidence" value="ECO:0007669"/>
    <property type="project" value="UniProtKB-KW"/>
</dbReference>
<accession>A0A395T996</accession>
<dbReference type="InterPro" id="IPR024079">
    <property type="entry name" value="MetalloPept_cat_dom_sf"/>
</dbReference>
<dbReference type="Proteomes" id="UP000266234">
    <property type="component" value="Unassembled WGS sequence"/>
</dbReference>
<sequence length="359" mass="40452">MHSQYVLSLATLLISSVEAGSRLWETYTESSHFSDKSLAKRAISIKPSQDPSKDSHAVLLWPEKTLSYAYANDEAAEKLSPIFFQARQYWSQLTVKGFKYNELTLKKCKLYRDECLVIHYNDRGVLSSTVGRPPVNPSEDFHGPSMHLSDNARVGNLDIYINAAHELGHAWGLYHEHQNPKHWKIDAFDDKWPVKVYPAGDQFSPSTFHCENLKDYEKVLAGIKNELDRARICTSQQTAEKHDFSAKEWLPKKVEDKDADKMFDPNSLMLYPSGAGGKGDVVDGEDGRKPVLTYIDGKVIDYRTAPSTADLQKLITIYGNEYVGTSKLLIAKDSSMRRLVKKVRSTLSLRGGDTKDGLC</sequence>
<feature type="signal peptide" evidence="1">
    <location>
        <begin position="1"/>
        <end position="19"/>
    </location>
</feature>
<dbReference type="GO" id="GO:0006508">
    <property type="term" value="P:proteolysis"/>
    <property type="evidence" value="ECO:0007669"/>
    <property type="project" value="UniProtKB-KW"/>
</dbReference>
<evidence type="ECO:0000313" key="2">
    <source>
        <dbReference type="EMBL" id="RGP81324.1"/>
    </source>
</evidence>
<evidence type="ECO:0000313" key="3">
    <source>
        <dbReference type="Proteomes" id="UP000266234"/>
    </source>
</evidence>
<dbReference type="AlphaFoldDB" id="A0A395T996"/>
<feature type="chain" id="PRO_5017244719" evidence="1">
    <location>
        <begin position="20"/>
        <end position="359"/>
    </location>
</feature>
<gene>
    <name evidence="2" type="ORF">FLONG3_468</name>
</gene>
<proteinExistence type="predicted"/>
<evidence type="ECO:0000256" key="1">
    <source>
        <dbReference type="SAM" id="SignalP"/>
    </source>
</evidence>
<organism evidence="2 3">
    <name type="scientific">Fusarium longipes</name>
    <dbReference type="NCBI Taxonomy" id="694270"/>
    <lineage>
        <taxon>Eukaryota</taxon>
        <taxon>Fungi</taxon>
        <taxon>Dikarya</taxon>
        <taxon>Ascomycota</taxon>
        <taxon>Pezizomycotina</taxon>
        <taxon>Sordariomycetes</taxon>
        <taxon>Hypocreomycetidae</taxon>
        <taxon>Hypocreales</taxon>
        <taxon>Nectriaceae</taxon>
        <taxon>Fusarium</taxon>
    </lineage>
</organism>
<keyword evidence="1" id="KW-0732">Signal</keyword>
<comment type="caution">
    <text evidence="2">The sequence shown here is derived from an EMBL/GenBank/DDBJ whole genome shotgun (WGS) entry which is preliminary data.</text>
</comment>
<keyword evidence="2" id="KW-0645">Protease</keyword>
<dbReference type="SUPFAM" id="SSF55486">
    <property type="entry name" value="Metalloproteases ('zincins'), catalytic domain"/>
    <property type="match status" value="1"/>
</dbReference>
<protein>
    <submittedName>
        <fullName evidence="2">Zinc-dependent metalloprotease</fullName>
    </submittedName>
</protein>
<dbReference type="STRING" id="694270.A0A395T996"/>
<dbReference type="EMBL" id="PXOG01000011">
    <property type="protein sequence ID" value="RGP81324.1"/>
    <property type="molecule type" value="Genomic_DNA"/>
</dbReference>
<name>A0A395T996_9HYPO</name>
<reference evidence="2 3" key="1">
    <citation type="journal article" date="2018" name="PLoS Pathog.">
        <title>Evolution of structural diversity of trichothecenes, a family of toxins produced by plant pathogenic and entomopathogenic fungi.</title>
        <authorList>
            <person name="Proctor R.H."/>
            <person name="McCormick S.P."/>
            <person name="Kim H.S."/>
            <person name="Cardoza R.E."/>
            <person name="Stanley A.M."/>
            <person name="Lindo L."/>
            <person name="Kelly A."/>
            <person name="Brown D.W."/>
            <person name="Lee T."/>
            <person name="Vaughan M.M."/>
            <person name="Alexander N.J."/>
            <person name="Busman M."/>
            <person name="Gutierrez S."/>
        </authorList>
    </citation>
    <scope>NUCLEOTIDE SEQUENCE [LARGE SCALE GENOMIC DNA]</scope>
    <source>
        <strain evidence="2 3">NRRL 20695</strain>
    </source>
</reference>